<dbReference type="CDD" id="cd00067">
    <property type="entry name" value="GAL4"/>
    <property type="match status" value="1"/>
</dbReference>
<dbReference type="Pfam" id="PF11951">
    <property type="entry name" value="Fungal_trans_2"/>
    <property type="match status" value="1"/>
</dbReference>
<keyword evidence="6" id="KW-0539">Nucleus</keyword>
<dbReference type="Pfam" id="PF00172">
    <property type="entry name" value="Zn_clus"/>
    <property type="match status" value="1"/>
</dbReference>
<keyword evidence="3" id="KW-0805">Transcription regulation</keyword>
<keyword evidence="4" id="KW-0238">DNA-binding</keyword>
<name>A0A0N1HD76_9EURO</name>
<organism evidence="9 10">
    <name type="scientific">Cyphellophora attinorum</name>
    <dbReference type="NCBI Taxonomy" id="1664694"/>
    <lineage>
        <taxon>Eukaryota</taxon>
        <taxon>Fungi</taxon>
        <taxon>Dikarya</taxon>
        <taxon>Ascomycota</taxon>
        <taxon>Pezizomycotina</taxon>
        <taxon>Eurotiomycetes</taxon>
        <taxon>Chaetothyriomycetidae</taxon>
        <taxon>Chaetothyriales</taxon>
        <taxon>Cyphellophoraceae</taxon>
        <taxon>Cyphellophora</taxon>
    </lineage>
</organism>
<feature type="domain" description="Zn(2)-C6 fungal-type" evidence="8">
    <location>
        <begin position="24"/>
        <end position="52"/>
    </location>
</feature>
<dbReference type="SMART" id="SM00066">
    <property type="entry name" value="GAL4"/>
    <property type="match status" value="1"/>
</dbReference>
<dbReference type="PANTHER" id="PTHR36206">
    <property type="entry name" value="ASPERCRYPTIN BIOSYNTHESIS CLUSTER-SPECIFIC TRANSCRIPTION REGULATOR ATNN-RELATED"/>
    <property type="match status" value="1"/>
</dbReference>
<dbReference type="InterPro" id="IPR036864">
    <property type="entry name" value="Zn2-C6_fun-type_DNA-bd_sf"/>
</dbReference>
<evidence type="ECO:0000256" key="4">
    <source>
        <dbReference type="ARBA" id="ARBA00023125"/>
    </source>
</evidence>
<feature type="region of interest" description="Disordered" evidence="7">
    <location>
        <begin position="65"/>
        <end position="90"/>
    </location>
</feature>
<evidence type="ECO:0000259" key="8">
    <source>
        <dbReference type="PROSITE" id="PS50048"/>
    </source>
</evidence>
<keyword evidence="5" id="KW-0804">Transcription</keyword>
<evidence type="ECO:0000256" key="2">
    <source>
        <dbReference type="ARBA" id="ARBA00022833"/>
    </source>
</evidence>
<dbReference type="Gene3D" id="4.10.240.10">
    <property type="entry name" value="Zn(2)-C6 fungal-type DNA-binding domain"/>
    <property type="match status" value="1"/>
</dbReference>
<sequence>MPRSDDVIRKVTTTRAKYSVSRRGCKTCKQRRIRCDQDSPNCRNCTSTGRKCDGVDKANFIFVNGNTPKQSRSTTPSVSPPPSTLALSPSKGQTELRSFHVFHHAAGPLFAANNLDDAFWQQLVPAAAQRFEFVWDASIAIGHLFEYQMKNPGTEYGKKLQTTPTHVQALKYYSRAVSRSQQVIEQGHAQTLLALLSCSLFASYEFQHGNTLAGGVLLEHSQSLFRACVSPEALARRSSSLIESLVDALIPFHSKVALAIAPLGLPHMFRSMDENALAGHSTPVSPAKDNPPSLKAYSQELYNLLCRTHTIVRSVNLVKHRAEETKRMKLLSSHLLSHLDDWLIRFSAFKILGHNDASTIARSDDNHELIQRAYLLAYFRIAHISILTCHSLTETDYDEHIDGFQAIIEHATTLASTTADVSYVLSTFPPFVFGIGPPLFFTATRCRHPSIRRHALRLLKAIPPPSVETHWSFLPVATIAEAIVAYEEGTFGSTIDDLPTKKGSVTTPLNILETNTAQAVQLPPEHRRVHHAQLIIRRQQRPAQNSSSSSSSSQRELALRFITYNTIEHAFEQGDEHDQRIVDVENEEWQRKLRHKQETEQRHWDAVEANMKGKATNAKRSMQTVDWDLPPEIAGGLCRR</sequence>
<keyword evidence="1" id="KW-0479">Metal-binding</keyword>
<dbReference type="OrthoDB" id="3145928at2759"/>
<dbReference type="RefSeq" id="XP_018002167.1">
    <property type="nucleotide sequence ID" value="XM_018150080.1"/>
</dbReference>
<dbReference type="GeneID" id="28741960"/>
<dbReference type="InterPro" id="IPR052360">
    <property type="entry name" value="Transcr_Regulatory_Proteins"/>
</dbReference>
<dbReference type="GO" id="GO:0000981">
    <property type="term" value="F:DNA-binding transcription factor activity, RNA polymerase II-specific"/>
    <property type="evidence" value="ECO:0007669"/>
    <property type="project" value="InterPro"/>
</dbReference>
<dbReference type="PANTHER" id="PTHR36206:SF14">
    <property type="entry name" value="ZN(2)-C6 FUNGAL-TYPE DOMAIN-CONTAINING PROTEIN-RELATED"/>
    <property type="match status" value="1"/>
</dbReference>
<dbReference type="GO" id="GO:0003677">
    <property type="term" value="F:DNA binding"/>
    <property type="evidence" value="ECO:0007669"/>
    <property type="project" value="UniProtKB-KW"/>
</dbReference>
<evidence type="ECO:0000313" key="10">
    <source>
        <dbReference type="Proteomes" id="UP000038010"/>
    </source>
</evidence>
<evidence type="ECO:0000256" key="1">
    <source>
        <dbReference type="ARBA" id="ARBA00022723"/>
    </source>
</evidence>
<evidence type="ECO:0000256" key="7">
    <source>
        <dbReference type="SAM" id="MobiDB-lite"/>
    </source>
</evidence>
<evidence type="ECO:0000256" key="5">
    <source>
        <dbReference type="ARBA" id="ARBA00023163"/>
    </source>
</evidence>
<keyword evidence="10" id="KW-1185">Reference proteome</keyword>
<dbReference type="SUPFAM" id="SSF57701">
    <property type="entry name" value="Zn2/Cys6 DNA-binding domain"/>
    <property type="match status" value="1"/>
</dbReference>
<evidence type="ECO:0000313" key="9">
    <source>
        <dbReference type="EMBL" id="KPI42204.1"/>
    </source>
</evidence>
<dbReference type="Proteomes" id="UP000038010">
    <property type="component" value="Unassembled WGS sequence"/>
</dbReference>
<comment type="caution">
    <text evidence="9">The sequence shown here is derived from an EMBL/GenBank/DDBJ whole genome shotgun (WGS) entry which is preliminary data.</text>
</comment>
<dbReference type="PROSITE" id="PS00463">
    <property type="entry name" value="ZN2_CY6_FUNGAL_1"/>
    <property type="match status" value="1"/>
</dbReference>
<dbReference type="PROSITE" id="PS50048">
    <property type="entry name" value="ZN2_CY6_FUNGAL_2"/>
    <property type="match status" value="1"/>
</dbReference>
<proteinExistence type="predicted"/>
<protein>
    <recommendedName>
        <fullName evidence="8">Zn(2)-C6 fungal-type domain-containing protein</fullName>
    </recommendedName>
</protein>
<keyword evidence="2" id="KW-0862">Zinc</keyword>
<dbReference type="VEuPathDB" id="FungiDB:AB675_9538"/>
<dbReference type="EMBL" id="LFJN01000007">
    <property type="protein sequence ID" value="KPI42204.1"/>
    <property type="molecule type" value="Genomic_DNA"/>
</dbReference>
<dbReference type="STRING" id="1664694.A0A0N1HD76"/>
<dbReference type="InterPro" id="IPR021858">
    <property type="entry name" value="Fun_TF"/>
</dbReference>
<dbReference type="InterPro" id="IPR001138">
    <property type="entry name" value="Zn2Cys6_DnaBD"/>
</dbReference>
<dbReference type="AlphaFoldDB" id="A0A0N1HD76"/>
<evidence type="ECO:0000256" key="6">
    <source>
        <dbReference type="ARBA" id="ARBA00023242"/>
    </source>
</evidence>
<accession>A0A0N1HD76</accession>
<gene>
    <name evidence="9" type="ORF">AB675_9538</name>
</gene>
<dbReference type="GO" id="GO:0008270">
    <property type="term" value="F:zinc ion binding"/>
    <property type="evidence" value="ECO:0007669"/>
    <property type="project" value="InterPro"/>
</dbReference>
<reference evidence="9 10" key="1">
    <citation type="submission" date="2015-06" db="EMBL/GenBank/DDBJ databases">
        <title>Draft genome of the ant-associated black yeast Phialophora attae CBS 131958.</title>
        <authorList>
            <person name="Moreno L.F."/>
            <person name="Stielow B.J."/>
            <person name="de Hoog S."/>
            <person name="Vicente V.A."/>
            <person name="Weiss V.A."/>
            <person name="de Vries M."/>
            <person name="Cruz L.M."/>
            <person name="Souza E.M."/>
        </authorList>
    </citation>
    <scope>NUCLEOTIDE SEQUENCE [LARGE SCALE GENOMIC DNA]</scope>
    <source>
        <strain evidence="9 10">CBS 131958</strain>
    </source>
</reference>
<evidence type="ECO:0000256" key="3">
    <source>
        <dbReference type="ARBA" id="ARBA00023015"/>
    </source>
</evidence>